<keyword evidence="1" id="KW-0815">Transposition</keyword>
<keyword evidence="12" id="KW-0233">DNA recombination</keyword>
<accession>A0A9Q3KE21</accession>
<dbReference type="InterPro" id="IPR036397">
    <property type="entry name" value="RNaseH_sf"/>
</dbReference>
<sequence length="123" mass="13977">MENLHNKTLKRLVTNKGGEFANHNFQKLSNDCGYVHIMAPPETPQHDGFAERANYFILEKTCCLMNQANPPKSYWADTGSTAVLLSNLSPTASRTNKSPKFVWTNTLPKLERLRTFCEPVRHV</sequence>
<evidence type="ECO:0000256" key="8">
    <source>
        <dbReference type="ARBA" id="ARBA00022884"/>
    </source>
</evidence>
<evidence type="ECO:0000313" key="17">
    <source>
        <dbReference type="Proteomes" id="UP000765509"/>
    </source>
</evidence>
<keyword evidence="6" id="KW-0378">Hydrolase</keyword>
<dbReference type="GO" id="GO:0006310">
    <property type="term" value="P:DNA recombination"/>
    <property type="evidence" value="ECO:0007669"/>
    <property type="project" value="UniProtKB-KW"/>
</dbReference>
<evidence type="ECO:0000256" key="6">
    <source>
        <dbReference type="ARBA" id="ARBA00022801"/>
    </source>
</evidence>
<organism evidence="16 17">
    <name type="scientific">Austropuccinia psidii MF-1</name>
    <dbReference type="NCBI Taxonomy" id="1389203"/>
    <lineage>
        <taxon>Eukaryota</taxon>
        <taxon>Fungi</taxon>
        <taxon>Dikarya</taxon>
        <taxon>Basidiomycota</taxon>
        <taxon>Pucciniomycotina</taxon>
        <taxon>Pucciniomycetes</taxon>
        <taxon>Pucciniales</taxon>
        <taxon>Sphaerophragmiaceae</taxon>
        <taxon>Austropuccinia</taxon>
    </lineage>
</organism>
<feature type="domain" description="Integrase catalytic" evidence="15">
    <location>
        <begin position="1"/>
        <end position="107"/>
    </location>
</feature>
<proteinExistence type="predicted"/>
<dbReference type="InterPro" id="IPR039537">
    <property type="entry name" value="Retrotran_Ty1/copia-like"/>
</dbReference>
<evidence type="ECO:0000256" key="4">
    <source>
        <dbReference type="ARBA" id="ARBA00022723"/>
    </source>
</evidence>
<dbReference type="GO" id="GO:0005634">
    <property type="term" value="C:nucleus"/>
    <property type="evidence" value="ECO:0007669"/>
    <property type="project" value="UniProtKB-ARBA"/>
</dbReference>
<dbReference type="PROSITE" id="PS50994">
    <property type="entry name" value="INTEGRASE"/>
    <property type="match status" value="1"/>
</dbReference>
<dbReference type="AlphaFoldDB" id="A0A9Q3KE21"/>
<evidence type="ECO:0000313" key="16">
    <source>
        <dbReference type="EMBL" id="MBW0579808.1"/>
    </source>
</evidence>
<keyword evidence="11" id="KW-0239">DNA-directed DNA polymerase</keyword>
<dbReference type="GO" id="GO:0003887">
    <property type="term" value="F:DNA-directed DNA polymerase activity"/>
    <property type="evidence" value="ECO:0007669"/>
    <property type="project" value="UniProtKB-KW"/>
</dbReference>
<evidence type="ECO:0000256" key="14">
    <source>
        <dbReference type="ARBA" id="ARBA00049244"/>
    </source>
</evidence>
<evidence type="ECO:0000256" key="7">
    <source>
        <dbReference type="ARBA" id="ARBA00022842"/>
    </source>
</evidence>
<keyword evidence="5" id="KW-0255">Endonuclease</keyword>
<dbReference type="GO" id="GO:0015074">
    <property type="term" value="P:DNA integration"/>
    <property type="evidence" value="ECO:0007669"/>
    <property type="project" value="UniProtKB-KW"/>
</dbReference>
<dbReference type="GO" id="GO:0046872">
    <property type="term" value="F:metal ion binding"/>
    <property type="evidence" value="ECO:0007669"/>
    <property type="project" value="UniProtKB-KW"/>
</dbReference>
<evidence type="ECO:0000256" key="12">
    <source>
        <dbReference type="ARBA" id="ARBA00023172"/>
    </source>
</evidence>
<comment type="catalytic activity">
    <reaction evidence="14">
        <text>DNA(n) + a 2'-deoxyribonucleoside 5'-triphosphate = DNA(n+1) + diphosphate</text>
        <dbReference type="Rhea" id="RHEA:22508"/>
        <dbReference type="Rhea" id="RHEA-COMP:17339"/>
        <dbReference type="Rhea" id="RHEA-COMP:17340"/>
        <dbReference type="ChEBI" id="CHEBI:33019"/>
        <dbReference type="ChEBI" id="CHEBI:61560"/>
        <dbReference type="ChEBI" id="CHEBI:173112"/>
        <dbReference type="EC" id="2.7.7.7"/>
    </reaction>
</comment>
<keyword evidence="11" id="KW-0808">Transferase</keyword>
<keyword evidence="8" id="KW-0694">RNA-binding</keyword>
<reference evidence="16" key="1">
    <citation type="submission" date="2021-03" db="EMBL/GenBank/DDBJ databases">
        <title>Draft genome sequence of rust myrtle Austropuccinia psidii MF-1, a brazilian biotype.</title>
        <authorList>
            <person name="Quecine M.C."/>
            <person name="Pachon D.M.R."/>
            <person name="Bonatelli M.L."/>
            <person name="Correr F.H."/>
            <person name="Franceschini L.M."/>
            <person name="Leite T.F."/>
            <person name="Margarido G.R.A."/>
            <person name="Almeida C.A."/>
            <person name="Ferrarezi J.A."/>
            <person name="Labate C.A."/>
        </authorList>
    </citation>
    <scope>NUCLEOTIDE SEQUENCE</scope>
    <source>
        <strain evidence="16">MF-1</strain>
    </source>
</reference>
<dbReference type="OrthoDB" id="8026685at2759"/>
<dbReference type="SUPFAM" id="SSF53098">
    <property type="entry name" value="Ribonuclease H-like"/>
    <property type="match status" value="1"/>
</dbReference>
<evidence type="ECO:0000256" key="10">
    <source>
        <dbReference type="ARBA" id="ARBA00022918"/>
    </source>
</evidence>
<dbReference type="GO" id="GO:0032196">
    <property type="term" value="P:transposition"/>
    <property type="evidence" value="ECO:0007669"/>
    <property type="project" value="UniProtKB-KW"/>
</dbReference>
<evidence type="ECO:0000256" key="3">
    <source>
        <dbReference type="ARBA" id="ARBA00022722"/>
    </source>
</evidence>
<keyword evidence="9" id="KW-0229">DNA integration</keyword>
<evidence type="ECO:0000256" key="9">
    <source>
        <dbReference type="ARBA" id="ARBA00022908"/>
    </source>
</evidence>
<dbReference type="Gene3D" id="3.30.420.10">
    <property type="entry name" value="Ribonuclease H-like superfamily/Ribonuclease H"/>
    <property type="match status" value="1"/>
</dbReference>
<keyword evidence="2" id="KW-0548">Nucleotidyltransferase</keyword>
<evidence type="ECO:0000256" key="13">
    <source>
        <dbReference type="ARBA" id="ARBA00048173"/>
    </source>
</evidence>
<dbReference type="InterPro" id="IPR012337">
    <property type="entry name" value="RNaseH-like_sf"/>
</dbReference>
<dbReference type="PANTHER" id="PTHR42648:SF11">
    <property type="entry name" value="TRANSPOSON TY4-P GAG-POL POLYPROTEIN"/>
    <property type="match status" value="1"/>
</dbReference>
<dbReference type="PANTHER" id="PTHR42648">
    <property type="entry name" value="TRANSPOSASE, PUTATIVE-RELATED"/>
    <property type="match status" value="1"/>
</dbReference>
<protein>
    <recommendedName>
        <fullName evidence="15">Integrase catalytic domain-containing protein</fullName>
    </recommendedName>
</protein>
<comment type="catalytic activity">
    <reaction evidence="13">
        <text>DNA(n) + a 2'-deoxyribonucleoside 5'-triphosphate = DNA(n+1) + diphosphate</text>
        <dbReference type="Rhea" id="RHEA:22508"/>
        <dbReference type="Rhea" id="RHEA-COMP:17339"/>
        <dbReference type="Rhea" id="RHEA-COMP:17340"/>
        <dbReference type="ChEBI" id="CHEBI:33019"/>
        <dbReference type="ChEBI" id="CHEBI:61560"/>
        <dbReference type="ChEBI" id="CHEBI:173112"/>
        <dbReference type="EC" id="2.7.7.49"/>
    </reaction>
</comment>
<gene>
    <name evidence="16" type="ORF">O181_119523</name>
</gene>
<dbReference type="InterPro" id="IPR001584">
    <property type="entry name" value="Integrase_cat-core"/>
</dbReference>
<name>A0A9Q3KE21_9BASI</name>
<keyword evidence="3" id="KW-0540">Nuclease</keyword>
<comment type="caution">
    <text evidence="16">The sequence shown here is derived from an EMBL/GenBank/DDBJ whole genome shotgun (WGS) entry which is preliminary data.</text>
</comment>
<dbReference type="GO" id="GO:0016787">
    <property type="term" value="F:hydrolase activity"/>
    <property type="evidence" value="ECO:0007669"/>
    <property type="project" value="UniProtKB-KW"/>
</dbReference>
<keyword evidence="4" id="KW-0479">Metal-binding</keyword>
<evidence type="ECO:0000259" key="15">
    <source>
        <dbReference type="PROSITE" id="PS50994"/>
    </source>
</evidence>
<dbReference type="GO" id="GO:0003723">
    <property type="term" value="F:RNA binding"/>
    <property type="evidence" value="ECO:0007669"/>
    <property type="project" value="UniProtKB-KW"/>
</dbReference>
<dbReference type="Proteomes" id="UP000765509">
    <property type="component" value="Unassembled WGS sequence"/>
</dbReference>
<dbReference type="GO" id="GO:0003964">
    <property type="term" value="F:RNA-directed DNA polymerase activity"/>
    <property type="evidence" value="ECO:0007669"/>
    <property type="project" value="UniProtKB-KW"/>
</dbReference>
<evidence type="ECO:0000256" key="11">
    <source>
        <dbReference type="ARBA" id="ARBA00022932"/>
    </source>
</evidence>
<evidence type="ECO:0000256" key="5">
    <source>
        <dbReference type="ARBA" id="ARBA00022759"/>
    </source>
</evidence>
<keyword evidence="17" id="KW-1185">Reference proteome</keyword>
<keyword evidence="10" id="KW-0695">RNA-directed DNA polymerase</keyword>
<evidence type="ECO:0000256" key="1">
    <source>
        <dbReference type="ARBA" id="ARBA00022578"/>
    </source>
</evidence>
<evidence type="ECO:0000256" key="2">
    <source>
        <dbReference type="ARBA" id="ARBA00022695"/>
    </source>
</evidence>
<keyword evidence="7" id="KW-0460">Magnesium</keyword>
<dbReference type="GO" id="GO:0004519">
    <property type="term" value="F:endonuclease activity"/>
    <property type="evidence" value="ECO:0007669"/>
    <property type="project" value="UniProtKB-KW"/>
</dbReference>
<dbReference type="EMBL" id="AVOT02105972">
    <property type="protein sequence ID" value="MBW0579808.1"/>
    <property type="molecule type" value="Genomic_DNA"/>
</dbReference>